<dbReference type="GO" id="GO:0000105">
    <property type="term" value="P:L-histidine biosynthetic process"/>
    <property type="evidence" value="ECO:0007669"/>
    <property type="project" value="UniProtKB-UniRule"/>
</dbReference>
<evidence type="ECO:0000256" key="6">
    <source>
        <dbReference type="ARBA" id="ARBA00023102"/>
    </source>
</evidence>
<evidence type="ECO:0000259" key="9">
    <source>
        <dbReference type="Pfam" id="PF02811"/>
    </source>
</evidence>
<evidence type="ECO:0000256" key="5">
    <source>
        <dbReference type="ARBA" id="ARBA00022801"/>
    </source>
</evidence>
<evidence type="ECO:0000256" key="7">
    <source>
        <dbReference type="ARBA" id="ARBA00049158"/>
    </source>
</evidence>
<dbReference type="EMBL" id="AP022870">
    <property type="protein sequence ID" value="BCB74032.1"/>
    <property type="molecule type" value="Genomic_DNA"/>
</dbReference>
<keyword evidence="11" id="KW-1185">Reference proteome</keyword>
<dbReference type="InterPro" id="IPR004013">
    <property type="entry name" value="PHP_dom"/>
</dbReference>
<reference evidence="10 11" key="2">
    <citation type="submission" date="2020-03" db="EMBL/GenBank/DDBJ databases">
        <authorList>
            <person name="Ichikawa N."/>
            <person name="Kimura A."/>
            <person name="Kitahashi Y."/>
            <person name="Uohara A."/>
        </authorList>
    </citation>
    <scope>NUCLEOTIDE SEQUENCE [LARGE SCALE GENOMIC DNA]</scope>
    <source>
        <strain evidence="10 11">NBRC 107702</strain>
    </source>
</reference>
<evidence type="ECO:0000256" key="1">
    <source>
        <dbReference type="ARBA" id="ARBA00004970"/>
    </source>
</evidence>
<dbReference type="PROSITE" id="PS51257">
    <property type="entry name" value="PROKAR_LIPOPROTEIN"/>
    <property type="match status" value="1"/>
</dbReference>
<reference evidence="10 11" key="1">
    <citation type="submission" date="2020-03" db="EMBL/GenBank/DDBJ databases">
        <title>Whole genome shotgun sequence of Phytohabitans flavus NBRC 107702.</title>
        <authorList>
            <person name="Komaki H."/>
            <person name="Tamura T."/>
        </authorList>
    </citation>
    <scope>NUCLEOTIDE SEQUENCE [LARGE SCALE GENOMIC DNA]</scope>
    <source>
        <strain evidence="10 11">NBRC 107702</strain>
    </source>
</reference>
<evidence type="ECO:0000313" key="11">
    <source>
        <dbReference type="Proteomes" id="UP000502508"/>
    </source>
</evidence>
<protein>
    <recommendedName>
        <fullName evidence="3 8">Histidinol-phosphatase</fullName>
        <shortName evidence="8">HolPase</shortName>
        <ecNumber evidence="3 8">3.1.3.15</ecNumber>
    </recommendedName>
</protein>
<dbReference type="Proteomes" id="UP000502508">
    <property type="component" value="Chromosome"/>
</dbReference>
<dbReference type="PANTHER" id="PTHR21039">
    <property type="entry name" value="HISTIDINOL PHOSPHATASE-RELATED"/>
    <property type="match status" value="1"/>
</dbReference>
<dbReference type="PANTHER" id="PTHR21039:SF0">
    <property type="entry name" value="HISTIDINOL-PHOSPHATASE"/>
    <property type="match status" value="1"/>
</dbReference>
<name>A0A6F8XJP6_9ACTN</name>
<evidence type="ECO:0000256" key="4">
    <source>
        <dbReference type="ARBA" id="ARBA00022605"/>
    </source>
</evidence>
<dbReference type="Pfam" id="PF02811">
    <property type="entry name" value="PHP"/>
    <property type="match status" value="1"/>
</dbReference>
<dbReference type="AlphaFoldDB" id="A0A6F8XJP6"/>
<dbReference type="GO" id="GO:0005737">
    <property type="term" value="C:cytoplasm"/>
    <property type="evidence" value="ECO:0007669"/>
    <property type="project" value="TreeGrafter"/>
</dbReference>
<evidence type="ECO:0000256" key="2">
    <source>
        <dbReference type="ARBA" id="ARBA00009152"/>
    </source>
</evidence>
<keyword evidence="4 8" id="KW-0028">Amino-acid biosynthesis</keyword>
<comment type="catalytic activity">
    <reaction evidence="7 8">
        <text>L-histidinol phosphate + H2O = L-histidinol + phosphate</text>
        <dbReference type="Rhea" id="RHEA:14465"/>
        <dbReference type="ChEBI" id="CHEBI:15377"/>
        <dbReference type="ChEBI" id="CHEBI:43474"/>
        <dbReference type="ChEBI" id="CHEBI:57699"/>
        <dbReference type="ChEBI" id="CHEBI:57980"/>
        <dbReference type="EC" id="3.1.3.15"/>
    </reaction>
</comment>
<comment type="pathway">
    <text evidence="1 8">Amino-acid biosynthesis; L-histidine biosynthesis; L-histidine from 5-phospho-alpha-D-ribose 1-diphosphate: step 8/9.</text>
</comment>
<dbReference type="InterPro" id="IPR010140">
    <property type="entry name" value="Histidinol_P_phosphatase_HisJ"/>
</dbReference>
<dbReference type="SUPFAM" id="SSF89550">
    <property type="entry name" value="PHP domain-like"/>
    <property type="match status" value="1"/>
</dbReference>
<dbReference type="Gene3D" id="3.20.20.140">
    <property type="entry name" value="Metal-dependent hydrolases"/>
    <property type="match status" value="1"/>
</dbReference>
<comment type="similarity">
    <text evidence="2 8">Belongs to the PHP hydrolase family. HisK subfamily.</text>
</comment>
<feature type="domain" description="PHP" evidence="9">
    <location>
        <begin position="7"/>
        <end position="214"/>
    </location>
</feature>
<accession>A0A6F8XJP6</accession>
<dbReference type="InterPro" id="IPR016195">
    <property type="entry name" value="Pol/histidinol_Pase-like"/>
</dbReference>
<keyword evidence="6 8" id="KW-0368">Histidine biosynthesis</keyword>
<proteinExistence type="inferred from homology"/>
<dbReference type="EC" id="3.1.3.15" evidence="3 8"/>
<dbReference type="KEGG" id="pfla:Pflav_004420"/>
<evidence type="ECO:0000313" key="10">
    <source>
        <dbReference type="EMBL" id="BCB74032.1"/>
    </source>
</evidence>
<sequence length="275" mass="30574">MKVLPADNHVHSEWSFDTGPQASMVGACARAVEVGVPAIAFTEHLEFTDWVEGDAIAVDGLAIGWWALIRPIDLTGYLACVAECRERFPGLRIRTGVEAGEPHMFGASVAGVLASGPIERVLGSLHAIPHEGRLIAPDKLFHTLGTSEVMRRYFTEMVRMIKESDVFEVLAHLDYPRRYWPADAPPYREADYEEGYRAVLRALAGSDRVLEINTRSPLASVDLLRWWREEGGRAVSFGSDAHVPWIVGDKFDLAVDVAASAGFTHGRDPYDFWRR</sequence>
<dbReference type="GO" id="GO:0004401">
    <property type="term" value="F:histidinol-phosphatase activity"/>
    <property type="evidence" value="ECO:0007669"/>
    <property type="project" value="UniProtKB-UniRule"/>
</dbReference>
<evidence type="ECO:0000256" key="8">
    <source>
        <dbReference type="RuleBase" id="RU366003"/>
    </source>
</evidence>
<gene>
    <name evidence="10" type="ORF">Pflav_004420</name>
</gene>
<evidence type="ECO:0000256" key="3">
    <source>
        <dbReference type="ARBA" id="ARBA00013085"/>
    </source>
</evidence>
<organism evidence="10 11">
    <name type="scientific">Phytohabitans flavus</name>
    <dbReference type="NCBI Taxonomy" id="1076124"/>
    <lineage>
        <taxon>Bacteria</taxon>
        <taxon>Bacillati</taxon>
        <taxon>Actinomycetota</taxon>
        <taxon>Actinomycetes</taxon>
        <taxon>Micromonosporales</taxon>
        <taxon>Micromonosporaceae</taxon>
    </lineage>
</organism>
<keyword evidence="5 8" id="KW-0378">Hydrolase</keyword>